<protein>
    <recommendedName>
        <fullName evidence="2">Myb/SANT-like domain-containing protein</fullName>
    </recommendedName>
</protein>
<evidence type="ECO:0000313" key="3">
    <source>
        <dbReference type="EMBL" id="KAK1620358.1"/>
    </source>
</evidence>
<dbReference type="EMBL" id="JAUUTY010000002">
    <property type="protein sequence ID" value="KAK1683907.1"/>
    <property type="molecule type" value="Genomic_DNA"/>
</dbReference>
<reference evidence="3" key="1">
    <citation type="submission" date="2023-07" db="EMBL/GenBank/DDBJ databases">
        <title>A chromosome-level genome assembly of Lolium multiflorum.</title>
        <authorList>
            <person name="Chen Y."/>
            <person name="Copetti D."/>
            <person name="Kolliker R."/>
            <person name="Studer B."/>
        </authorList>
    </citation>
    <scope>NUCLEOTIDE SEQUENCE</scope>
    <source>
        <strain evidence="3">02402/16</strain>
        <tissue evidence="3">Leaf</tissue>
    </source>
</reference>
<dbReference type="PANTHER" id="PTHR46934">
    <property type="entry name" value="MYB_DNA-BIND_3 DOMAIN-CONTAINING PROTEIN-RELATED"/>
    <property type="match status" value="1"/>
</dbReference>
<feature type="region of interest" description="Disordered" evidence="1">
    <location>
        <begin position="245"/>
        <end position="313"/>
    </location>
</feature>
<feature type="domain" description="Myb/SANT-like" evidence="2">
    <location>
        <begin position="66"/>
        <end position="160"/>
    </location>
</feature>
<evidence type="ECO:0000313" key="4">
    <source>
        <dbReference type="EMBL" id="KAK1683907.1"/>
    </source>
</evidence>
<evidence type="ECO:0000313" key="5">
    <source>
        <dbReference type="Proteomes" id="UP001231189"/>
    </source>
</evidence>
<dbReference type="PANTHER" id="PTHR46934:SF8">
    <property type="entry name" value="OS06G0481800 PROTEIN"/>
    <property type="match status" value="1"/>
</dbReference>
<gene>
    <name evidence="3" type="ORF">QYE76_025875</name>
    <name evidence="4" type="ORF">QYE76_044755</name>
</gene>
<accession>A0AAD8VXF3</accession>
<feature type="region of interest" description="Disordered" evidence="1">
    <location>
        <begin position="1"/>
        <end position="29"/>
    </location>
</feature>
<name>A0AAD8VXF3_LOLMU</name>
<dbReference type="Pfam" id="PF12776">
    <property type="entry name" value="Myb_DNA-bind_3"/>
    <property type="match status" value="1"/>
</dbReference>
<comment type="caution">
    <text evidence="3">The sequence shown here is derived from an EMBL/GenBank/DDBJ whole genome shotgun (WGS) entry which is preliminary data.</text>
</comment>
<sequence>MATKGRQLKAGKGSPGLTAGSPMVTKGSPRYGLIVNKASQSRQLKAIEVGSTKKANKTNPENKRASWNSLLEKSLVDLLHEHNTIHYRGQNGWSSEAWNKIVKEFHQKNTYVSYTKSQIQEKEKELKREYRMLKEARMQSGVGWNDTRSMIEAEDALWDNLVISFPKIKRFKTKSFPLFDALGELYDGQIAEGTYNVNSTQPPKYPDLTQADDGDELSHTEREFPRFEETWAYNVEQDADLTEHITIEDEDGSVARTEARTDESVARTEARTDESVARTNPRTNKRATAATDRNKEEKETKKPKKQSSNEIAGSMDRYIEMREKQFAIESALLAGEKKGAQSGDYSIKRCISEMMTMALSTDEKAAAGDVFKDPDNREIFLSSKEDDPEVALVWLKKALAKLS</sequence>
<evidence type="ECO:0000259" key="2">
    <source>
        <dbReference type="Pfam" id="PF12776"/>
    </source>
</evidence>
<evidence type="ECO:0000256" key="1">
    <source>
        <dbReference type="SAM" id="MobiDB-lite"/>
    </source>
</evidence>
<keyword evidence="5" id="KW-1185">Reference proteome</keyword>
<organism evidence="3 5">
    <name type="scientific">Lolium multiflorum</name>
    <name type="common">Italian ryegrass</name>
    <name type="synonym">Lolium perenne subsp. multiflorum</name>
    <dbReference type="NCBI Taxonomy" id="4521"/>
    <lineage>
        <taxon>Eukaryota</taxon>
        <taxon>Viridiplantae</taxon>
        <taxon>Streptophyta</taxon>
        <taxon>Embryophyta</taxon>
        <taxon>Tracheophyta</taxon>
        <taxon>Spermatophyta</taxon>
        <taxon>Magnoliopsida</taxon>
        <taxon>Liliopsida</taxon>
        <taxon>Poales</taxon>
        <taxon>Poaceae</taxon>
        <taxon>BOP clade</taxon>
        <taxon>Pooideae</taxon>
        <taxon>Poodae</taxon>
        <taxon>Poeae</taxon>
        <taxon>Poeae Chloroplast Group 2 (Poeae type)</taxon>
        <taxon>Loliodinae</taxon>
        <taxon>Loliinae</taxon>
        <taxon>Lolium</taxon>
    </lineage>
</organism>
<feature type="region of interest" description="Disordered" evidence="1">
    <location>
        <begin position="196"/>
        <end position="220"/>
    </location>
</feature>
<proteinExistence type="predicted"/>
<dbReference type="Proteomes" id="UP001231189">
    <property type="component" value="Unassembled WGS sequence"/>
</dbReference>
<feature type="compositionally biased region" description="Basic and acidic residues" evidence="1">
    <location>
        <begin position="257"/>
        <end position="276"/>
    </location>
</feature>
<dbReference type="InterPro" id="IPR024752">
    <property type="entry name" value="Myb/SANT-like_dom"/>
</dbReference>
<dbReference type="AlphaFoldDB" id="A0AAD8VXF3"/>
<dbReference type="EMBL" id="JAUUTY010000006">
    <property type="protein sequence ID" value="KAK1620358.1"/>
    <property type="molecule type" value="Genomic_DNA"/>
</dbReference>